<dbReference type="GO" id="GO:0003677">
    <property type="term" value="F:DNA binding"/>
    <property type="evidence" value="ECO:0007669"/>
    <property type="project" value="InterPro"/>
</dbReference>
<feature type="domain" description="MADF" evidence="3">
    <location>
        <begin position="12"/>
        <end position="98"/>
    </location>
</feature>
<organism evidence="5">
    <name type="scientific">Culex pipiens</name>
    <name type="common">House mosquito</name>
    <dbReference type="NCBI Taxonomy" id="7175"/>
    <lineage>
        <taxon>Eukaryota</taxon>
        <taxon>Metazoa</taxon>
        <taxon>Ecdysozoa</taxon>
        <taxon>Arthropoda</taxon>
        <taxon>Hexapoda</taxon>
        <taxon>Insecta</taxon>
        <taxon>Pterygota</taxon>
        <taxon>Neoptera</taxon>
        <taxon>Endopterygota</taxon>
        <taxon>Diptera</taxon>
        <taxon>Nematocera</taxon>
        <taxon>Culicoidea</taxon>
        <taxon>Culicidae</taxon>
        <taxon>Culicinae</taxon>
        <taxon>Culicini</taxon>
        <taxon>Culex</taxon>
        <taxon>Culex</taxon>
    </lineage>
</organism>
<reference evidence="5" key="1">
    <citation type="submission" date="2021-05" db="EMBL/GenBank/DDBJ databases">
        <authorList>
            <person name="Alioto T."/>
            <person name="Alioto T."/>
            <person name="Gomez Garrido J."/>
        </authorList>
    </citation>
    <scope>NUCLEOTIDE SEQUENCE</scope>
</reference>
<dbReference type="Pfam" id="PF02944">
    <property type="entry name" value="BESS"/>
    <property type="match status" value="1"/>
</dbReference>
<dbReference type="GO" id="GO:0005634">
    <property type="term" value="C:nucleus"/>
    <property type="evidence" value="ECO:0007669"/>
    <property type="project" value="UniProtKB-SubCell"/>
</dbReference>
<evidence type="ECO:0000259" key="3">
    <source>
        <dbReference type="PROSITE" id="PS51029"/>
    </source>
</evidence>
<evidence type="ECO:0000313" key="5">
    <source>
        <dbReference type="EMBL" id="CAG6467573.1"/>
    </source>
</evidence>
<dbReference type="PROSITE" id="PS51031">
    <property type="entry name" value="BESS"/>
    <property type="match status" value="1"/>
</dbReference>
<dbReference type="Pfam" id="PF10545">
    <property type="entry name" value="MADF_DNA_bdg"/>
    <property type="match status" value="1"/>
</dbReference>
<dbReference type="InterPro" id="IPR006578">
    <property type="entry name" value="MADF-dom"/>
</dbReference>
<dbReference type="PANTHER" id="PTHR12243">
    <property type="entry name" value="MADF DOMAIN TRANSCRIPTION FACTOR"/>
    <property type="match status" value="1"/>
</dbReference>
<feature type="region of interest" description="Disordered" evidence="2">
    <location>
        <begin position="162"/>
        <end position="216"/>
    </location>
</feature>
<sequence>MTSFDDPRVNYKFVALIECYPWIYDTTHPDYAIAEKVDAGWQQVVDELGIGATIQDCKARWRNIRGRFTKYIKAFSEDCTVTPYYLASALRFVLPFMKNRLCLTDAQFEQIGTEPGDVSDNSHLFTPSITLGEVEIIESSDEGELDLKPACIEEESLLVEPVSEARPTARKRPSPVPMETPQPERKESRKRPRTVQEPEPASSSYPATSSSRSDEVRFSNSSVTIDFDPNSMQRDCDVMFLLSLLPDFKNMNERQKRKFKAGVMNLTFDIMEEN</sequence>
<dbReference type="InterPro" id="IPR004210">
    <property type="entry name" value="BESS_motif"/>
</dbReference>
<comment type="subcellular location">
    <subcellularLocation>
        <location evidence="1">Nucleus</location>
    </subcellularLocation>
</comment>
<dbReference type="GO" id="GO:0005667">
    <property type="term" value="C:transcription regulator complex"/>
    <property type="evidence" value="ECO:0007669"/>
    <property type="project" value="TreeGrafter"/>
</dbReference>
<dbReference type="AlphaFoldDB" id="A0A8D8B244"/>
<evidence type="ECO:0000256" key="2">
    <source>
        <dbReference type="SAM" id="MobiDB-lite"/>
    </source>
</evidence>
<dbReference type="GO" id="GO:0006357">
    <property type="term" value="P:regulation of transcription by RNA polymerase II"/>
    <property type="evidence" value="ECO:0007669"/>
    <property type="project" value="TreeGrafter"/>
</dbReference>
<dbReference type="PANTHER" id="PTHR12243:SF60">
    <property type="entry name" value="SI:CH211-15D5.12-RELATED"/>
    <property type="match status" value="1"/>
</dbReference>
<name>A0A8D8B244_CULPI</name>
<evidence type="ECO:0000256" key="1">
    <source>
        <dbReference type="PROSITE-ProRule" id="PRU00371"/>
    </source>
</evidence>
<feature type="domain" description="BESS" evidence="4">
    <location>
        <begin position="234"/>
        <end position="273"/>
    </location>
</feature>
<keyword evidence="1" id="KW-0539">Nucleus</keyword>
<dbReference type="SMART" id="SM00595">
    <property type="entry name" value="MADF"/>
    <property type="match status" value="1"/>
</dbReference>
<proteinExistence type="predicted"/>
<feature type="compositionally biased region" description="Low complexity" evidence="2">
    <location>
        <begin position="202"/>
        <end position="211"/>
    </location>
</feature>
<evidence type="ECO:0000259" key="4">
    <source>
        <dbReference type="PROSITE" id="PS51031"/>
    </source>
</evidence>
<protein>
    <submittedName>
        <fullName evidence="5">(northern house mosquito) hypothetical protein</fullName>
    </submittedName>
</protein>
<dbReference type="InterPro" id="IPR039353">
    <property type="entry name" value="TF_Adf1"/>
</dbReference>
<dbReference type="EMBL" id="HBUE01058751">
    <property type="protein sequence ID" value="CAG6467573.1"/>
    <property type="molecule type" value="Transcribed_RNA"/>
</dbReference>
<accession>A0A8D8B244</accession>
<dbReference type="PROSITE" id="PS51029">
    <property type="entry name" value="MADF"/>
    <property type="match status" value="1"/>
</dbReference>